<evidence type="ECO:0000313" key="2">
    <source>
        <dbReference type="Proteomes" id="UP001432322"/>
    </source>
</evidence>
<protein>
    <submittedName>
        <fullName evidence="1">Uncharacterized protein</fullName>
    </submittedName>
</protein>
<name>A0AAV5V8W1_9BILA</name>
<dbReference type="AlphaFoldDB" id="A0AAV5V8W1"/>
<sequence length="134" mass="15178">VVGASGVPLTRVENITNCKCTRNVYNELWCPYGMKKEECEEGYLTLPNDSDSVFVLSSDNCSLHFECGSDYSLYANVFMPLGVFPEPSNIEREIETAQENGFSTAFECSHERNFELAFVSSKRRVVFVIHDLAW</sequence>
<dbReference type="Proteomes" id="UP001432322">
    <property type="component" value="Unassembled WGS sequence"/>
</dbReference>
<feature type="non-terminal residue" evidence="1">
    <location>
        <position position="1"/>
    </location>
</feature>
<keyword evidence="2" id="KW-1185">Reference proteome</keyword>
<gene>
    <name evidence="1" type="ORF">PFISCL1PPCAC_6236</name>
</gene>
<proteinExistence type="predicted"/>
<reference evidence="1" key="1">
    <citation type="submission" date="2023-10" db="EMBL/GenBank/DDBJ databases">
        <title>Genome assembly of Pristionchus species.</title>
        <authorList>
            <person name="Yoshida K."/>
            <person name="Sommer R.J."/>
        </authorList>
    </citation>
    <scope>NUCLEOTIDE SEQUENCE</scope>
    <source>
        <strain evidence="1">RS5133</strain>
    </source>
</reference>
<dbReference type="EMBL" id="BTSY01000002">
    <property type="protein sequence ID" value="GMT14939.1"/>
    <property type="molecule type" value="Genomic_DNA"/>
</dbReference>
<evidence type="ECO:0000313" key="1">
    <source>
        <dbReference type="EMBL" id="GMT14939.1"/>
    </source>
</evidence>
<accession>A0AAV5V8W1</accession>
<comment type="caution">
    <text evidence="1">The sequence shown here is derived from an EMBL/GenBank/DDBJ whole genome shotgun (WGS) entry which is preliminary data.</text>
</comment>
<organism evidence="1 2">
    <name type="scientific">Pristionchus fissidentatus</name>
    <dbReference type="NCBI Taxonomy" id="1538716"/>
    <lineage>
        <taxon>Eukaryota</taxon>
        <taxon>Metazoa</taxon>
        <taxon>Ecdysozoa</taxon>
        <taxon>Nematoda</taxon>
        <taxon>Chromadorea</taxon>
        <taxon>Rhabditida</taxon>
        <taxon>Rhabditina</taxon>
        <taxon>Diplogasteromorpha</taxon>
        <taxon>Diplogasteroidea</taxon>
        <taxon>Neodiplogasteridae</taxon>
        <taxon>Pristionchus</taxon>
    </lineage>
</organism>